<evidence type="ECO:0000313" key="1">
    <source>
        <dbReference type="EMBL" id="KAF1829586.1"/>
    </source>
</evidence>
<reference evidence="1" key="1">
    <citation type="submission" date="2020-01" db="EMBL/GenBank/DDBJ databases">
        <authorList>
            <consortium name="DOE Joint Genome Institute"/>
            <person name="Haridas S."/>
            <person name="Albert R."/>
            <person name="Binder M."/>
            <person name="Bloem J."/>
            <person name="Labutti K."/>
            <person name="Salamov A."/>
            <person name="Andreopoulos B."/>
            <person name="Baker S.E."/>
            <person name="Barry K."/>
            <person name="Bills G."/>
            <person name="Bluhm B.H."/>
            <person name="Cannon C."/>
            <person name="Castanera R."/>
            <person name="Culley D.E."/>
            <person name="Daum C."/>
            <person name="Ezra D."/>
            <person name="Gonzalez J.B."/>
            <person name="Henrissat B."/>
            <person name="Kuo A."/>
            <person name="Liang C."/>
            <person name="Lipzen A."/>
            <person name="Lutzoni F."/>
            <person name="Magnuson J."/>
            <person name="Mondo S."/>
            <person name="Nolan M."/>
            <person name="Ohm R."/>
            <person name="Pangilinan J."/>
            <person name="Park H.-J."/>
            <person name="Ramirez L."/>
            <person name="Alfaro M."/>
            <person name="Sun H."/>
            <person name="Tritt A."/>
            <person name="Yoshinaga Y."/>
            <person name="Zwiers L.-H."/>
            <person name="Turgeon B.G."/>
            <person name="Goodwin S.B."/>
            <person name="Spatafora J.W."/>
            <person name="Crous P.W."/>
            <person name="Grigoriev I.V."/>
        </authorList>
    </citation>
    <scope>NUCLEOTIDE SEQUENCE</scope>
    <source>
        <strain evidence="1">P77</strain>
    </source>
</reference>
<dbReference type="EMBL" id="ML975435">
    <property type="protein sequence ID" value="KAF1829586.1"/>
    <property type="molecule type" value="Genomic_DNA"/>
</dbReference>
<dbReference type="AlphaFoldDB" id="A0A6A5K0K7"/>
<keyword evidence="2" id="KW-1185">Reference proteome</keyword>
<name>A0A6A5K0K7_9PLEO</name>
<protein>
    <submittedName>
        <fullName evidence="1">Uncharacterized protein</fullName>
    </submittedName>
</protein>
<accession>A0A6A5K0K7</accession>
<gene>
    <name evidence="1" type="ORF">BDW02DRAFT_573838</name>
</gene>
<organism evidence="1 2">
    <name type="scientific">Decorospora gaudefroyi</name>
    <dbReference type="NCBI Taxonomy" id="184978"/>
    <lineage>
        <taxon>Eukaryota</taxon>
        <taxon>Fungi</taxon>
        <taxon>Dikarya</taxon>
        <taxon>Ascomycota</taxon>
        <taxon>Pezizomycotina</taxon>
        <taxon>Dothideomycetes</taxon>
        <taxon>Pleosporomycetidae</taxon>
        <taxon>Pleosporales</taxon>
        <taxon>Pleosporineae</taxon>
        <taxon>Pleosporaceae</taxon>
        <taxon>Decorospora</taxon>
    </lineage>
</organism>
<sequence>MGGSAIENREVRWDLYWVMLIERKGGNEPVERIGIGQLYQAAVGRAFTPGPV</sequence>
<proteinExistence type="predicted"/>
<dbReference type="Proteomes" id="UP000800040">
    <property type="component" value="Unassembled WGS sequence"/>
</dbReference>
<evidence type="ECO:0000313" key="2">
    <source>
        <dbReference type="Proteomes" id="UP000800040"/>
    </source>
</evidence>